<dbReference type="InterPro" id="IPR021109">
    <property type="entry name" value="Peptidase_aspartic_dom_sf"/>
</dbReference>
<evidence type="ECO:0000256" key="7">
    <source>
        <dbReference type="ARBA" id="ARBA00022801"/>
    </source>
</evidence>
<dbReference type="GO" id="GO:0003964">
    <property type="term" value="F:RNA-directed DNA polymerase activity"/>
    <property type="evidence" value="ECO:0007669"/>
    <property type="project" value="UniProtKB-KW"/>
</dbReference>
<evidence type="ECO:0000259" key="11">
    <source>
        <dbReference type="PROSITE" id="PS50994"/>
    </source>
</evidence>
<dbReference type="GO" id="GO:0015074">
    <property type="term" value="P:DNA integration"/>
    <property type="evidence" value="ECO:0007669"/>
    <property type="project" value="InterPro"/>
</dbReference>
<dbReference type="SUPFAM" id="SSF50630">
    <property type="entry name" value="Acid proteases"/>
    <property type="match status" value="1"/>
</dbReference>
<organism evidence="12 13">
    <name type="scientific">Tetranychus urticae</name>
    <name type="common">Two-spotted spider mite</name>
    <dbReference type="NCBI Taxonomy" id="32264"/>
    <lineage>
        <taxon>Eukaryota</taxon>
        <taxon>Metazoa</taxon>
        <taxon>Ecdysozoa</taxon>
        <taxon>Arthropoda</taxon>
        <taxon>Chelicerata</taxon>
        <taxon>Arachnida</taxon>
        <taxon>Acari</taxon>
        <taxon>Acariformes</taxon>
        <taxon>Trombidiformes</taxon>
        <taxon>Prostigmata</taxon>
        <taxon>Eleutherengona</taxon>
        <taxon>Raphignathae</taxon>
        <taxon>Tetranychoidea</taxon>
        <taxon>Tetranychidae</taxon>
        <taxon>Tetranychus</taxon>
    </lineage>
</organism>
<dbReference type="InterPro" id="IPR043128">
    <property type="entry name" value="Rev_trsase/Diguanyl_cyclase"/>
</dbReference>
<dbReference type="EnsemblMetazoa" id="tetur61g00050.1">
    <property type="protein sequence ID" value="tetur61g00050.1"/>
    <property type="gene ID" value="tetur61g00050"/>
</dbReference>
<dbReference type="Pfam" id="PF17917">
    <property type="entry name" value="RT_RNaseH"/>
    <property type="match status" value="1"/>
</dbReference>
<evidence type="ECO:0000256" key="3">
    <source>
        <dbReference type="ARBA" id="ARBA00022679"/>
    </source>
</evidence>
<dbReference type="InterPro" id="IPR043502">
    <property type="entry name" value="DNA/RNA_pol_sf"/>
</dbReference>
<dbReference type="CDD" id="cd01647">
    <property type="entry name" value="RT_LTR"/>
    <property type="match status" value="1"/>
</dbReference>
<name>A0A158P5N1_TETUR</name>
<keyword evidence="13" id="KW-1185">Reference proteome</keyword>
<dbReference type="InterPro" id="IPR050951">
    <property type="entry name" value="Retrovirus_Pol_polyprotein"/>
</dbReference>
<dbReference type="InterPro" id="IPR012337">
    <property type="entry name" value="RNaseH-like_sf"/>
</dbReference>
<dbReference type="FunFam" id="1.10.340.70:FF:000001">
    <property type="entry name" value="Retrovirus-related Pol polyprotein from transposon gypsy-like Protein"/>
    <property type="match status" value="1"/>
</dbReference>
<feature type="domain" description="Integrase catalytic" evidence="11">
    <location>
        <begin position="1259"/>
        <end position="1418"/>
    </location>
</feature>
<dbReference type="InterPro" id="IPR001584">
    <property type="entry name" value="Integrase_cat-core"/>
</dbReference>
<dbReference type="Gene3D" id="3.30.70.270">
    <property type="match status" value="2"/>
</dbReference>
<dbReference type="Gene3D" id="3.30.420.10">
    <property type="entry name" value="Ribonuclease H-like superfamily/Ribonuclease H"/>
    <property type="match status" value="1"/>
</dbReference>
<dbReference type="GO" id="GO:0006508">
    <property type="term" value="P:proteolysis"/>
    <property type="evidence" value="ECO:0007669"/>
    <property type="project" value="UniProtKB-KW"/>
</dbReference>
<protein>
    <recommendedName>
        <fullName evidence="1">RNA-directed DNA polymerase</fullName>
        <ecNumber evidence="1">2.7.7.49</ecNumber>
    </recommendedName>
</protein>
<dbReference type="Pfam" id="PF13650">
    <property type="entry name" value="Asp_protease_2"/>
    <property type="match status" value="1"/>
</dbReference>
<dbReference type="PROSITE" id="PS50878">
    <property type="entry name" value="RT_POL"/>
    <property type="match status" value="1"/>
</dbReference>
<dbReference type="PANTHER" id="PTHR37984">
    <property type="entry name" value="PROTEIN CBG26694"/>
    <property type="match status" value="1"/>
</dbReference>
<dbReference type="FunFam" id="3.30.420.10:FF:000032">
    <property type="entry name" value="Retrovirus-related Pol polyprotein from transposon 297-like Protein"/>
    <property type="match status" value="1"/>
</dbReference>
<proteinExistence type="predicted"/>
<dbReference type="CDD" id="cd09274">
    <property type="entry name" value="RNase_HI_RT_Ty3"/>
    <property type="match status" value="1"/>
</dbReference>
<dbReference type="SUPFAM" id="SSF56672">
    <property type="entry name" value="DNA/RNA polymerases"/>
    <property type="match status" value="1"/>
</dbReference>
<feature type="compositionally biased region" description="Basic and acidic residues" evidence="9">
    <location>
        <begin position="352"/>
        <end position="375"/>
    </location>
</feature>
<dbReference type="Pfam" id="PF00665">
    <property type="entry name" value="rve"/>
    <property type="match status" value="1"/>
</dbReference>
<evidence type="ECO:0000313" key="12">
    <source>
        <dbReference type="EnsemblMetazoa" id="tetur61g00050.1"/>
    </source>
</evidence>
<dbReference type="Pfam" id="PF00078">
    <property type="entry name" value="RVT_1"/>
    <property type="match status" value="1"/>
</dbReference>
<dbReference type="PROSITE" id="PS50994">
    <property type="entry name" value="INTEGRASE"/>
    <property type="match status" value="1"/>
</dbReference>
<dbReference type="Pfam" id="PF17921">
    <property type="entry name" value="Integrase_H2C2"/>
    <property type="match status" value="1"/>
</dbReference>
<dbReference type="GO" id="GO:0042575">
    <property type="term" value="C:DNA polymerase complex"/>
    <property type="evidence" value="ECO:0007669"/>
    <property type="project" value="UniProtKB-ARBA"/>
</dbReference>
<dbReference type="FunFam" id="3.10.10.10:FF:000007">
    <property type="entry name" value="Retrovirus-related Pol polyprotein from transposon 17.6-like Protein"/>
    <property type="match status" value="1"/>
</dbReference>
<reference evidence="13" key="1">
    <citation type="submission" date="2011-08" db="EMBL/GenBank/DDBJ databases">
        <authorList>
            <person name="Rombauts S."/>
        </authorList>
    </citation>
    <scope>NUCLEOTIDE SEQUENCE</scope>
    <source>
        <strain evidence="13">London</strain>
    </source>
</reference>
<evidence type="ECO:0000256" key="5">
    <source>
        <dbReference type="ARBA" id="ARBA00022722"/>
    </source>
</evidence>
<dbReference type="InterPro" id="IPR041588">
    <property type="entry name" value="Integrase_H2C2"/>
</dbReference>
<keyword evidence="2" id="KW-0645">Protease</keyword>
<dbReference type="Proteomes" id="UP000015104">
    <property type="component" value="Unassembled WGS sequence"/>
</dbReference>
<dbReference type="STRING" id="32264.A0A158P5N1"/>
<evidence type="ECO:0000256" key="6">
    <source>
        <dbReference type="ARBA" id="ARBA00022759"/>
    </source>
</evidence>
<dbReference type="InterPro" id="IPR036397">
    <property type="entry name" value="RNaseH_sf"/>
</dbReference>
<sequence length="1595" mass="182471">MAQPNVTSNEETRTNNLVPPLTTANVTFPNVPVNINFFSGDDDENVIDWFDSFEFAAAALGWSKTDMFNVLPAYLQGTARRWYYAITSPVPNVASVPDTQNGMVVPSQNSPQDYHELKTRMIADLCPADYRSYLSQELYKSKQKIGQSAIAFIYEIHELCRRIHEQTPEVFIISMIKEKLLPQIKYGIALQNPKTLHELVEAARLAERAMHSCSTPFDAPSKEVTQLQTQVQQMKEKLESLKRCNICKRLGHTEERCYFAKRPENEIRQNNYGNRNQELNNYPTTSYNPNMAQYNQDYQRVISQANQNYQTAARNFIPGNPGVSNQTFAKRTFPRNNADPDNWRNRPSISIKEPEVKMDPPKGSEYKSKTKERSPSPKRRGRPPSKDRGRGRGRGKAPQVRITTYRDDKSEEEVDSDYCIESDEATFVNPVVHLLNQNLIQQFVKVNGCKVDSMLDTGSEISLITKDLVHELNLNVSKYKGPTPFAANNKPLPILGKVKVQLKITDGRKIAIIDTKMQVVNNLPRKFKVLIGQDLLTKAQVNIDCANRKIKIGRVEPVVEIVTTEEESSDSEPIMDTSTESEDLNDLLNDLNDFVSSDVDQLPELTEDVELEIEPITTFVDKSKIPELELNIEKDVPGGVEQALYQLCNNYREVFAVTPQELGRTNLFMHRIETGHHAPISQSPYSQSAQKREITKQIINELLRDGIIVDSFSPWCSPVVLVSKKTGDWRMCVDYRKLNAITVKDSYPIPNINVSLDALQGSEYFSLLDLRSGYHQVELAPEDRQKSAFVTSFGMYEYVTMPFGLCNAPATFQRLMNCCLGGLKYKCCLVYIDDIIVFSKTIKEHLERLEAVFDSLRRAGLTLKPDKCFFFKKKILYLGHIISAAGQEPDPEKIRAVKNFPVPVTLKDIRAFVALCSYYRKFIKDFAKIAQPLTQLTKKEVPFIWGPTQIEAFEYLKNCLVKAPVLAHYNHMLETQLRTDASDVGLGAILLQKHENKWKPVAFASRQIRGAEINYPISDKECLAIIYAFEKFRHYLEGITFEVVTDHCALCFLKSKTKLPPRLMRYAMTLQAFEFKITYKSGKIHADADCLSRYPTNDPQFNKIDDDDKEQGDDIFALLISEQDEENINLIEEQRNDPTTQAQIQQLNDIDKLEPRVKNRIIRSFRIKDGILEKKIVTDIGTNWVPVLPAPLVKKVLQSYHNDATSGHCGLYQTYAKLKTKYYWARMTKDIAKYINSCEECQLNKKGIGNAVPPLKPIYVTVPFEKVGIDILGPLPPSSGKEYIIVATDYFTRWVEMKALAKKDAISTAKFLIENILSRHGCPKTIVSDQGRNFIADTIKEIADFMNTKWQLSTTYHPQTNGLTERVNRTIVQMLSHYCQETNRLRWTQILPLINLAYNSAANQSTQYSPFYLLYGREPNLPIDLKLNPENKEVNFTEYVEFINNEWASVKELARINSDESKEKQTKNYEKRHRLRTFNVGDLVLYEKQVRNNKLESKYEGPFKIIEKIGETTYLLQQDEGYEPKRVHGSQIKPYIVKETRSSSGGQKTSKLSTSLLFLLFLPLMTNICESINIADSLIWKSTHNKYLRGYIRVN</sequence>
<dbReference type="Gene3D" id="3.10.10.10">
    <property type="entry name" value="HIV Type 1 Reverse Transcriptase, subunit A, domain 1"/>
    <property type="match status" value="1"/>
</dbReference>
<dbReference type="SUPFAM" id="SSF53098">
    <property type="entry name" value="Ribonuclease H-like"/>
    <property type="match status" value="1"/>
</dbReference>
<dbReference type="Gene3D" id="2.40.70.10">
    <property type="entry name" value="Acid Proteases"/>
    <property type="match status" value="1"/>
</dbReference>
<keyword evidence="4" id="KW-0548">Nucleotidyltransferase</keyword>
<dbReference type="EMBL" id="CAEY01001635">
    <property type="status" value="NOT_ANNOTATED_CDS"/>
    <property type="molecule type" value="Genomic_DNA"/>
</dbReference>
<reference evidence="12" key="2">
    <citation type="submission" date="2016-04" db="UniProtKB">
        <authorList>
            <consortium name="EnsemblMetazoa"/>
        </authorList>
    </citation>
    <scope>IDENTIFICATION</scope>
</reference>
<evidence type="ECO:0000256" key="9">
    <source>
        <dbReference type="SAM" id="MobiDB-lite"/>
    </source>
</evidence>
<dbReference type="CDD" id="cd00303">
    <property type="entry name" value="retropepsin_like"/>
    <property type="match status" value="1"/>
</dbReference>
<dbReference type="FunFam" id="3.10.20.370:FF:000001">
    <property type="entry name" value="Retrovirus-related Pol polyprotein from transposon 17.6-like protein"/>
    <property type="match status" value="1"/>
</dbReference>
<dbReference type="Gene3D" id="3.10.20.370">
    <property type="match status" value="1"/>
</dbReference>
<dbReference type="InterPro" id="IPR041373">
    <property type="entry name" value="RT_RNaseH"/>
</dbReference>
<feature type="domain" description="Reverse transcriptase" evidence="10">
    <location>
        <begin position="703"/>
        <end position="882"/>
    </location>
</feature>
<keyword evidence="6" id="KW-0255">Endonuclease</keyword>
<evidence type="ECO:0000259" key="10">
    <source>
        <dbReference type="PROSITE" id="PS50878"/>
    </source>
</evidence>
<keyword evidence="8" id="KW-0695">RNA-directed DNA polymerase</keyword>
<evidence type="ECO:0000256" key="8">
    <source>
        <dbReference type="ARBA" id="ARBA00022918"/>
    </source>
</evidence>
<dbReference type="GO" id="GO:0003676">
    <property type="term" value="F:nucleic acid binding"/>
    <property type="evidence" value="ECO:0007669"/>
    <property type="project" value="InterPro"/>
</dbReference>
<feature type="region of interest" description="Disordered" evidence="9">
    <location>
        <begin position="314"/>
        <end position="409"/>
    </location>
</feature>
<keyword evidence="5" id="KW-0540">Nuclease</keyword>
<accession>A0A158P5N1</accession>
<dbReference type="Gene3D" id="1.10.340.70">
    <property type="match status" value="1"/>
</dbReference>
<keyword evidence="3" id="KW-0808">Transferase</keyword>
<dbReference type="FunFam" id="3.30.70.270:FF:000020">
    <property type="entry name" value="Transposon Tf2-6 polyprotein-like Protein"/>
    <property type="match status" value="1"/>
</dbReference>
<evidence type="ECO:0000313" key="13">
    <source>
        <dbReference type="Proteomes" id="UP000015104"/>
    </source>
</evidence>
<dbReference type="GO" id="GO:0008233">
    <property type="term" value="F:peptidase activity"/>
    <property type="evidence" value="ECO:0007669"/>
    <property type="project" value="UniProtKB-KW"/>
</dbReference>
<dbReference type="InterPro" id="IPR000477">
    <property type="entry name" value="RT_dom"/>
</dbReference>
<evidence type="ECO:0000256" key="1">
    <source>
        <dbReference type="ARBA" id="ARBA00012493"/>
    </source>
</evidence>
<feature type="region of interest" description="Disordered" evidence="9">
    <location>
        <begin position="1"/>
        <end position="20"/>
    </location>
</feature>
<dbReference type="EC" id="2.7.7.49" evidence="1"/>
<evidence type="ECO:0000256" key="4">
    <source>
        <dbReference type="ARBA" id="ARBA00022695"/>
    </source>
</evidence>
<dbReference type="PANTHER" id="PTHR37984:SF5">
    <property type="entry name" value="PROTEIN NYNRIN-LIKE"/>
    <property type="match status" value="1"/>
</dbReference>
<keyword evidence="7" id="KW-0378">Hydrolase</keyword>
<evidence type="ECO:0000256" key="2">
    <source>
        <dbReference type="ARBA" id="ARBA00022670"/>
    </source>
</evidence>
<dbReference type="GO" id="GO:0004519">
    <property type="term" value="F:endonuclease activity"/>
    <property type="evidence" value="ECO:0007669"/>
    <property type="project" value="UniProtKB-KW"/>
</dbReference>